<dbReference type="Gene3D" id="3.90.550.10">
    <property type="entry name" value="Spore Coat Polysaccharide Biosynthesis Protein SpsA, Chain A"/>
    <property type="match status" value="1"/>
</dbReference>
<proteinExistence type="predicted"/>
<gene>
    <name evidence="1" type="ORF">GP2143_11122</name>
</gene>
<reference evidence="1 2" key="1">
    <citation type="journal article" date="2010" name="J. Bacteriol.">
        <title>Genome sequence of the oligotrophic marine Gammaproteobacterium HTCC2143, isolated from the Oregon Coast.</title>
        <authorList>
            <person name="Oh H.M."/>
            <person name="Kang I."/>
            <person name="Ferriera S."/>
            <person name="Giovannoni S.J."/>
            <person name="Cho J.C."/>
        </authorList>
    </citation>
    <scope>NUCLEOTIDE SEQUENCE [LARGE SCALE GENOMIC DNA]</scope>
    <source>
        <strain evidence="1 2">HTCC2143</strain>
    </source>
</reference>
<dbReference type="OrthoDB" id="9798250at2"/>
<dbReference type="AlphaFoldDB" id="A0YG94"/>
<dbReference type="InterPro" id="IPR018641">
    <property type="entry name" value="Trfase_1_rSAM/seldom-assoc"/>
</dbReference>
<dbReference type="PANTHER" id="PTHR36529:SF1">
    <property type="entry name" value="GLYCOSYLTRANSFERASE"/>
    <property type="match status" value="1"/>
</dbReference>
<organism evidence="1 2">
    <name type="scientific">marine gamma proteobacterium HTCC2143</name>
    <dbReference type="NCBI Taxonomy" id="247633"/>
    <lineage>
        <taxon>Bacteria</taxon>
        <taxon>Pseudomonadati</taxon>
        <taxon>Pseudomonadota</taxon>
        <taxon>Gammaproteobacteria</taxon>
        <taxon>Cellvibrionales</taxon>
        <taxon>Spongiibacteraceae</taxon>
        <taxon>BD1-7 clade</taxon>
    </lineage>
</organism>
<dbReference type="PANTHER" id="PTHR36529">
    <property type="entry name" value="SLL1095 PROTEIN"/>
    <property type="match status" value="1"/>
</dbReference>
<dbReference type="NCBIfam" id="TIGR04282">
    <property type="entry name" value="glyco_like_cofC"/>
    <property type="match status" value="1"/>
</dbReference>
<dbReference type="STRING" id="247633.GP2143_11122"/>
<keyword evidence="2" id="KW-1185">Reference proteome</keyword>
<evidence type="ECO:0000313" key="1">
    <source>
        <dbReference type="EMBL" id="EAW30120.1"/>
    </source>
</evidence>
<accession>A0YG94</accession>
<sequence length="208" mass="23375">MAENSRDRCLLVFAKAPVLGHVKTRLQPIYSPQQSVDLHTQLVNGCLLMAATVSDCVTELWVGSAHHGWSDLSHRYQFDILQQQGEDLGDRMLHAFQQTLTTAPKAILIGTDCPFITRSYLLDAFDKLDECDVVIGPAEDGGYVLIGLTAEHSDLFTGISWGSDRVLTETVEKIKDLELRYRLLPTLRDIDRPEDVVYWQSQQSSLDL</sequence>
<comment type="caution">
    <text evidence="1">The sequence shown here is derived from an EMBL/GenBank/DDBJ whole genome shotgun (WGS) entry which is preliminary data.</text>
</comment>
<dbReference type="Proteomes" id="UP000004931">
    <property type="component" value="Unassembled WGS sequence"/>
</dbReference>
<dbReference type="EMBL" id="AAVT01000010">
    <property type="protein sequence ID" value="EAW30120.1"/>
    <property type="molecule type" value="Genomic_DNA"/>
</dbReference>
<evidence type="ECO:0008006" key="3">
    <source>
        <dbReference type="Google" id="ProtNLM"/>
    </source>
</evidence>
<dbReference type="InterPro" id="IPR029044">
    <property type="entry name" value="Nucleotide-diphossugar_trans"/>
</dbReference>
<protein>
    <recommendedName>
        <fullName evidence="3">Glycosyltransferase</fullName>
    </recommendedName>
</protein>
<dbReference type="eggNOG" id="COG3222">
    <property type="taxonomic scope" value="Bacteria"/>
</dbReference>
<dbReference type="SUPFAM" id="SSF53448">
    <property type="entry name" value="Nucleotide-diphospho-sugar transferases"/>
    <property type="match status" value="1"/>
</dbReference>
<evidence type="ECO:0000313" key="2">
    <source>
        <dbReference type="Proteomes" id="UP000004931"/>
    </source>
</evidence>
<dbReference type="Pfam" id="PF09837">
    <property type="entry name" value="DUF2064"/>
    <property type="match status" value="1"/>
</dbReference>
<name>A0YG94_9GAMM</name>